<keyword evidence="1" id="KW-0472">Membrane</keyword>
<proteinExistence type="predicted"/>
<evidence type="ECO:0000313" key="3">
    <source>
        <dbReference type="Proteomes" id="UP000708208"/>
    </source>
</evidence>
<sequence length="72" mass="8314">MFTFWSLVILGIILIISLKFFGRKKLGKTPPGPFPLPVLGNALSFGRELYVTINKWTGKYGKIYQMYMLDKR</sequence>
<name>A0A8J2PM54_9HEXA</name>
<organism evidence="2 3">
    <name type="scientific">Allacma fusca</name>
    <dbReference type="NCBI Taxonomy" id="39272"/>
    <lineage>
        <taxon>Eukaryota</taxon>
        <taxon>Metazoa</taxon>
        <taxon>Ecdysozoa</taxon>
        <taxon>Arthropoda</taxon>
        <taxon>Hexapoda</taxon>
        <taxon>Collembola</taxon>
        <taxon>Symphypleona</taxon>
        <taxon>Sminthuridae</taxon>
        <taxon>Allacma</taxon>
    </lineage>
</organism>
<keyword evidence="1" id="KW-0812">Transmembrane</keyword>
<dbReference type="Proteomes" id="UP000708208">
    <property type="component" value="Unassembled WGS sequence"/>
</dbReference>
<evidence type="ECO:0000313" key="2">
    <source>
        <dbReference type="EMBL" id="CAG7828735.1"/>
    </source>
</evidence>
<evidence type="ECO:0000256" key="1">
    <source>
        <dbReference type="SAM" id="Phobius"/>
    </source>
</evidence>
<reference evidence="2" key="1">
    <citation type="submission" date="2021-06" db="EMBL/GenBank/DDBJ databases">
        <authorList>
            <person name="Hodson N. C."/>
            <person name="Mongue J. A."/>
            <person name="Jaron S. K."/>
        </authorList>
    </citation>
    <scope>NUCLEOTIDE SEQUENCE</scope>
</reference>
<keyword evidence="3" id="KW-1185">Reference proteome</keyword>
<protein>
    <recommendedName>
        <fullName evidence="4">Cytochrome P450</fullName>
    </recommendedName>
</protein>
<dbReference type="OrthoDB" id="1055148at2759"/>
<keyword evidence="1" id="KW-1133">Transmembrane helix</keyword>
<comment type="caution">
    <text evidence="2">The sequence shown here is derived from an EMBL/GenBank/DDBJ whole genome shotgun (WGS) entry which is preliminary data.</text>
</comment>
<feature type="transmembrane region" description="Helical" evidence="1">
    <location>
        <begin position="6"/>
        <end position="22"/>
    </location>
</feature>
<dbReference type="EMBL" id="CAJVCH010548618">
    <property type="protein sequence ID" value="CAG7828735.1"/>
    <property type="molecule type" value="Genomic_DNA"/>
</dbReference>
<accession>A0A8J2PM54</accession>
<evidence type="ECO:0008006" key="4">
    <source>
        <dbReference type="Google" id="ProtNLM"/>
    </source>
</evidence>
<gene>
    <name evidence="2" type="ORF">AFUS01_LOCUS38644</name>
</gene>
<dbReference type="AlphaFoldDB" id="A0A8J2PM54"/>